<organism evidence="2 3">
    <name type="scientific">Chenopodium quinoa</name>
    <name type="common">Quinoa</name>
    <dbReference type="NCBI Taxonomy" id="63459"/>
    <lineage>
        <taxon>Eukaryota</taxon>
        <taxon>Viridiplantae</taxon>
        <taxon>Streptophyta</taxon>
        <taxon>Embryophyta</taxon>
        <taxon>Tracheophyta</taxon>
        <taxon>Spermatophyta</taxon>
        <taxon>Magnoliopsida</taxon>
        <taxon>eudicotyledons</taxon>
        <taxon>Gunneridae</taxon>
        <taxon>Pentapetalae</taxon>
        <taxon>Caryophyllales</taxon>
        <taxon>Chenopodiaceae</taxon>
        <taxon>Chenopodioideae</taxon>
        <taxon>Atripliceae</taxon>
        <taxon>Chenopodium</taxon>
    </lineage>
</organism>
<proteinExistence type="predicted"/>
<dbReference type="Gramene" id="AUR62038686-RA">
    <property type="protein sequence ID" value="AUR62038686-RA:cds"/>
    <property type="gene ID" value="AUR62038686"/>
</dbReference>
<evidence type="ECO:0000259" key="1">
    <source>
        <dbReference type="Pfam" id="PF13966"/>
    </source>
</evidence>
<dbReference type="AlphaFoldDB" id="A0A803N152"/>
<dbReference type="Proteomes" id="UP000596660">
    <property type="component" value="Unplaced"/>
</dbReference>
<accession>A0A803N152</accession>
<dbReference type="Pfam" id="PF13966">
    <property type="entry name" value="zf-RVT"/>
    <property type="match status" value="1"/>
</dbReference>
<keyword evidence="3" id="KW-1185">Reference proteome</keyword>
<dbReference type="EnsemblPlants" id="AUR62038686-RA">
    <property type="protein sequence ID" value="AUR62038686-RA:cds"/>
    <property type="gene ID" value="AUR62038686"/>
</dbReference>
<feature type="domain" description="Reverse transcriptase zinc-binding" evidence="1">
    <location>
        <begin position="1"/>
        <end position="47"/>
    </location>
</feature>
<sequence>MWKLAANGISVNRNLLVRGMHNDGICGYCGDVLEDTSHLFLNCLIARYGITMDGVRNDRTKKIVATLWSLWMTGNKRTFDGHNVYLTTFLSNITVALQFLRDYLKPDVRKLGTLRVSKMDLQVPSEFLQVSLGEEIHSMVHMNNPSIPVIRVDGSWHKRSSSYGTGWTLFSCDQDEKDAGGNSRLANSALHAETIARLSALKGSSRSGL</sequence>
<evidence type="ECO:0000313" key="3">
    <source>
        <dbReference type="Proteomes" id="UP000596660"/>
    </source>
</evidence>
<evidence type="ECO:0000313" key="2">
    <source>
        <dbReference type="EnsemblPlants" id="AUR62038686-RA:cds"/>
    </source>
</evidence>
<reference evidence="2" key="1">
    <citation type="journal article" date="2017" name="Nature">
        <title>The genome of Chenopodium quinoa.</title>
        <authorList>
            <person name="Jarvis D.E."/>
            <person name="Ho Y.S."/>
            <person name="Lightfoot D.J."/>
            <person name="Schmoeckel S.M."/>
            <person name="Li B."/>
            <person name="Borm T.J.A."/>
            <person name="Ohyanagi H."/>
            <person name="Mineta K."/>
            <person name="Michell C.T."/>
            <person name="Saber N."/>
            <person name="Kharbatia N.M."/>
            <person name="Rupper R.R."/>
            <person name="Sharp A.R."/>
            <person name="Dally N."/>
            <person name="Boughton B.A."/>
            <person name="Woo Y.H."/>
            <person name="Gao G."/>
            <person name="Schijlen E.G.W.M."/>
            <person name="Guo X."/>
            <person name="Momin A.A."/>
            <person name="Negrao S."/>
            <person name="Al-Babili S."/>
            <person name="Gehring C."/>
            <person name="Roessner U."/>
            <person name="Jung C."/>
            <person name="Murphy K."/>
            <person name="Arold S.T."/>
            <person name="Gojobori T."/>
            <person name="van der Linden C.G."/>
            <person name="van Loo E.N."/>
            <person name="Jellen E.N."/>
            <person name="Maughan P.J."/>
            <person name="Tester M."/>
        </authorList>
    </citation>
    <scope>NUCLEOTIDE SEQUENCE [LARGE SCALE GENOMIC DNA]</scope>
    <source>
        <strain evidence="2">cv. PI 614886</strain>
    </source>
</reference>
<protein>
    <recommendedName>
        <fullName evidence="1">Reverse transcriptase zinc-binding domain-containing protein</fullName>
    </recommendedName>
</protein>
<name>A0A803N152_CHEQI</name>
<reference evidence="2" key="2">
    <citation type="submission" date="2021-03" db="UniProtKB">
        <authorList>
            <consortium name="EnsemblPlants"/>
        </authorList>
    </citation>
    <scope>IDENTIFICATION</scope>
</reference>
<dbReference type="InterPro" id="IPR026960">
    <property type="entry name" value="RVT-Znf"/>
</dbReference>